<feature type="coiled-coil region" evidence="5">
    <location>
        <begin position="69"/>
        <end position="96"/>
    </location>
</feature>
<dbReference type="RefSeq" id="WP_009181509.1">
    <property type="nucleotide sequence ID" value="NZ_CM001368.1"/>
</dbReference>
<dbReference type="PROSITE" id="PS50111">
    <property type="entry name" value="CHEMOTAXIS_TRANSDUC_2"/>
    <property type="match status" value="1"/>
</dbReference>
<name>G7Q984_9BACT</name>
<protein>
    <submittedName>
        <fullName evidence="9">Methyl-accepting chemotaxis sensory transducer</fullName>
    </submittedName>
</protein>
<reference evidence="10" key="1">
    <citation type="journal article" date="2015" name="Genome Announc.">
        <title>High-Quality Draft Genome Sequence of Desulfovibrio carbinoliphilus FW-101-2B, an Organic Acid-Oxidizing Sulfate-Reducing Bacterium Isolated from Uranium(VI)-Contaminated Groundwater.</title>
        <authorList>
            <person name="Ramsay B.D."/>
            <person name="Hwang C."/>
            <person name="Woo H.L."/>
            <person name="Carroll S.L."/>
            <person name="Lucas S."/>
            <person name="Han J."/>
            <person name="Lapidus A.L."/>
            <person name="Cheng J.F."/>
            <person name="Goodwin L.A."/>
            <person name="Pitluck S."/>
            <person name="Peters L."/>
            <person name="Chertkov O."/>
            <person name="Held B."/>
            <person name="Detter J.C."/>
            <person name="Han C.S."/>
            <person name="Tapia R."/>
            <person name="Land M.L."/>
            <person name="Hauser L.J."/>
            <person name="Kyrpides N.C."/>
            <person name="Ivanova N.N."/>
            <person name="Mikhailova N."/>
            <person name="Pagani I."/>
            <person name="Woyke T."/>
            <person name="Arkin A.P."/>
            <person name="Dehal P."/>
            <person name="Chivian D."/>
            <person name="Criddle C.S."/>
            <person name="Wu W."/>
            <person name="Chakraborty R."/>
            <person name="Hazen T.C."/>
            <person name="Fields M.W."/>
        </authorList>
    </citation>
    <scope>NUCLEOTIDE SEQUENCE [LARGE SCALE GENOMIC DNA]</scope>
    <source>
        <strain evidence="10">FW-101-2B</strain>
    </source>
</reference>
<dbReference type="SMART" id="SM00283">
    <property type="entry name" value="MA"/>
    <property type="match status" value="1"/>
</dbReference>
<evidence type="ECO:0000256" key="4">
    <source>
        <dbReference type="PROSITE-ProRule" id="PRU00284"/>
    </source>
</evidence>
<feature type="domain" description="Methyl-accepting transducer" evidence="8">
    <location>
        <begin position="309"/>
        <end position="545"/>
    </location>
</feature>
<evidence type="ECO:0000256" key="1">
    <source>
        <dbReference type="ARBA" id="ARBA00004370"/>
    </source>
</evidence>
<dbReference type="Gene3D" id="1.10.287.950">
    <property type="entry name" value="Methyl-accepting chemotaxis protein"/>
    <property type="match status" value="1"/>
</dbReference>
<dbReference type="InterPro" id="IPR024478">
    <property type="entry name" value="HlyB_4HB_MCP"/>
</dbReference>
<feature type="transmembrane region" description="Helical" evidence="7">
    <location>
        <begin position="6"/>
        <end position="27"/>
    </location>
</feature>
<keyword evidence="7" id="KW-0812">Transmembrane</keyword>
<keyword evidence="2 4" id="KW-0807">Transducer</keyword>
<accession>G7Q984</accession>
<dbReference type="EMBL" id="CM001368">
    <property type="protein sequence ID" value="EHJ48127.1"/>
    <property type="molecule type" value="Genomic_DNA"/>
</dbReference>
<sequence length="604" mass="63841">MRLSSKLIGSFAVLLCIICGLGFFSVFEMGKINASTNELGANWLPTIKAVGRVSNLTSRFRRLELVHLMTESKDEMRSYEQQMEGLKIEIDKALVAYEPLMSEPEERANFPKFLDHWKRYLKSHDEAIVLSRQGENEAAAKIAAGEGAKDIQEAQKYLDILIDVNDRGGARSAATAMAAYGTGKTTILVAVLVSLAVGGLLAAWLIKNVLAQLGEDPGYLLTVSKAVAGGDLDVAFRPVAGQGGVYGVFVTMVANLKAKIAESDQKSREAAEEAELARQATAKAEEATREAARAKAEGMLQAARRLEGVVAVVTSASDELAAQVEQASRGSEAQAQRVGETATAMEEMNATVLEVAKNAGEAAETSGKARAKAEEGETAVGKVVTFMGQVKDNAHQSREDMGALGKQAEGIGQILGVISDIADQTNLLALNAAIEAARAGEAGRGFAVVADEVRKLAEKTMTATKEVGDAIRDIQAGTRKNFDNVSQAVAVAEEATTLVGQSGQILAEIVTLVDTAADQVRSIATAAEQQSATSEEINRSVEDVNRISTETAEAMRHSAMAVDELAGQARELSSLIEEMKAEGGETGAGKSASLPSRARMAALR</sequence>
<evidence type="ECO:0000259" key="8">
    <source>
        <dbReference type="PROSITE" id="PS50111"/>
    </source>
</evidence>
<feature type="region of interest" description="Disordered" evidence="6">
    <location>
        <begin position="580"/>
        <end position="604"/>
    </location>
</feature>
<dbReference type="PANTHER" id="PTHR32089:SF120">
    <property type="entry name" value="METHYL-ACCEPTING CHEMOTAXIS PROTEIN TLPQ"/>
    <property type="match status" value="1"/>
</dbReference>
<evidence type="ECO:0000313" key="10">
    <source>
        <dbReference type="Proteomes" id="UP000004662"/>
    </source>
</evidence>
<dbReference type="Proteomes" id="UP000004662">
    <property type="component" value="Chromosome"/>
</dbReference>
<comment type="subcellular location">
    <subcellularLocation>
        <location evidence="1">Membrane</location>
    </subcellularLocation>
</comment>
<gene>
    <name evidence="9" type="ORF">DFW101_2121</name>
</gene>
<dbReference type="Pfam" id="PF00015">
    <property type="entry name" value="MCPsignal"/>
    <property type="match status" value="1"/>
</dbReference>
<dbReference type="GO" id="GO:0006935">
    <property type="term" value="P:chemotaxis"/>
    <property type="evidence" value="ECO:0007669"/>
    <property type="project" value="InterPro"/>
</dbReference>
<dbReference type="InterPro" id="IPR004089">
    <property type="entry name" value="MCPsignal_dom"/>
</dbReference>
<dbReference type="InterPro" id="IPR004090">
    <property type="entry name" value="Chemotax_Me-accpt_rcpt"/>
</dbReference>
<feature type="coiled-coil region" evidence="5">
    <location>
        <begin position="253"/>
        <end position="297"/>
    </location>
</feature>
<dbReference type="CDD" id="cd11386">
    <property type="entry name" value="MCP_signal"/>
    <property type="match status" value="1"/>
</dbReference>
<dbReference type="AlphaFoldDB" id="G7Q984"/>
<evidence type="ECO:0000256" key="6">
    <source>
        <dbReference type="SAM" id="MobiDB-lite"/>
    </source>
</evidence>
<dbReference type="PANTHER" id="PTHR32089">
    <property type="entry name" value="METHYL-ACCEPTING CHEMOTAXIS PROTEIN MCPB"/>
    <property type="match status" value="1"/>
</dbReference>
<evidence type="ECO:0000313" key="9">
    <source>
        <dbReference type="EMBL" id="EHJ48127.1"/>
    </source>
</evidence>
<dbReference type="HOGENOM" id="CLU_000445_107_27_7"/>
<dbReference type="GO" id="GO:0016020">
    <property type="term" value="C:membrane"/>
    <property type="evidence" value="ECO:0007669"/>
    <property type="project" value="UniProtKB-SubCell"/>
</dbReference>
<dbReference type="Pfam" id="PF12729">
    <property type="entry name" value="4HB_MCP_1"/>
    <property type="match status" value="1"/>
</dbReference>
<evidence type="ECO:0000256" key="7">
    <source>
        <dbReference type="SAM" id="Phobius"/>
    </source>
</evidence>
<comment type="similarity">
    <text evidence="3">Belongs to the methyl-accepting chemotaxis (MCP) protein family.</text>
</comment>
<dbReference type="FunFam" id="1.10.287.950:FF:000001">
    <property type="entry name" value="Methyl-accepting chemotaxis sensory transducer"/>
    <property type="match status" value="1"/>
</dbReference>
<feature type="transmembrane region" description="Helical" evidence="7">
    <location>
        <begin position="187"/>
        <end position="206"/>
    </location>
</feature>
<evidence type="ECO:0000256" key="3">
    <source>
        <dbReference type="ARBA" id="ARBA00029447"/>
    </source>
</evidence>
<evidence type="ECO:0000256" key="5">
    <source>
        <dbReference type="SAM" id="Coils"/>
    </source>
</evidence>
<dbReference type="GO" id="GO:0007165">
    <property type="term" value="P:signal transduction"/>
    <property type="evidence" value="ECO:0007669"/>
    <property type="project" value="UniProtKB-KW"/>
</dbReference>
<dbReference type="CDD" id="cd19411">
    <property type="entry name" value="MCP2201-like_sensor"/>
    <property type="match status" value="1"/>
</dbReference>
<dbReference type="eggNOG" id="COG0840">
    <property type="taxonomic scope" value="Bacteria"/>
</dbReference>
<dbReference type="STRING" id="694327.DFW101_2121"/>
<organism evidence="9 10">
    <name type="scientific">Solidesulfovibrio carbinoliphilus subsp. oakridgensis</name>
    <dbReference type="NCBI Taxonomy" id="694327"/>
    <lineage>
        <taxon>Bacteria</taxon>
        <taxon>Pseudomonadati</taxon>
        <taxon>Thermodesulfobacteriota</taxon>
        <taxon>Desulfovibrionia</taxon>
        <taxon>Desulfovibrionales</taxon>
        <taxon>Desulfovibrionaceae</taxon>
        <taxon>Solidesulfovibrio</taxon>
    </lineage>
</organism>
<proteinExistence type="inferred from homology"/>
<keyword evidence="7" id="KW-1133">Transmembrane helix</keyword>
<dbReference type="OrthoDB" id="5444867at2"/>
<dbReference type="GO" id="GO:0004888">
    <property type="term" value="F:transmembrane signaling receptor activity"/>
    <property type="evidence" value="ECO:0007669"/>
    <property type="project" value="InterPro"/>
</dbReference>
<dbReference type="SUPFAM" id="SSF58104">
    <property type="entry name" value="Methyl-accepting chemotaxis protein (MCP) signaling domain"/>
    <property type="match status" value="1"/>
</dbReference>
<evidence type="ECO:0000256" key="2">
    <source>
        <dbReference type="ARBA" id="ARBA00023224"/>
    </source>
</evidence>
<keyword evidence="7" id="KW-0472">Membrane</keyword>
<keyword evidence="10" id="KW-1185">Reference proteome</keyword>
<dbReference type="PRINTS" id="PR00260">
    <property type="entry name" value="CHEMTRNSDUCR"/>
</dbReference>
<dbReference type="InterPro" id="IPR047347">
    <property type="entry name" value="YvaQ-like_sensor"/>
</dbReference>
<keyword evidence="5" id="KW-0175">Coiled coil</keyword>